<dbReference type="InterPro" id="IPR054722">
    <property type="entry name" value="PolX-like_BBD"/>
</dbReference>
<feature type="repeat" description="WD" evidence="4">
    <location>
        <begin position="575"/>
        <end position="623"/>
    </location>
</feature>
<dbReference type="InterPro" id="IPR019775">
    <property type="entry name" value="WD40_repeat_CS"/>
</dbReference>
<dbReference type="SMART" id="SM00320">
    <property type="entry name" value="WD40"/>
    <property type="match status" value="7"/>
</dbReference>
<feature type="region of interest" description="Disordered" evidence="5">
    <location>
        <begin position="181"/>
        <end position="219"/>
    </location>
</feature>
<dbReference type="Gene3D" id="2.130.10.10">
    <property type="entry name" value="YVTN repeat-like/Quinoprotein amine dehydrogenase"/>
    <property type="match status" value="1"/>
</dbReference>
<dbReference type="PRINTS" id="PR00320">
    <property type="entry name" value="GPROTEINBRPT"/>
</dbReference>
<dbReference type="InterPro" id="IPR001878">
    <property type="entry name" value="Znf_CCHC"/>
</dbReference>
<dbReference type="Pfam" id="PF00098">
    <property type="entry name" value="zf-CCHC"/>
    <property type="match status" value="1"/>
</dbReference>
<reference evidence="7 8" key="1">
    <citation type="journal article" date="2021" name="bioRxiv">
        <title>Chromosome-scale and haplotype-resolved genome assembly of a tetraploid potato cultivar.</title>
        <authorList>
            <person name="Sun H."/>
            <person name="Jiao W.-B."/>
            <person name="Krause K."/>
            <person name="Campoy J.A."/>
            <person name="Goel M."/>
            <person name="Folz-Donahue K."/>
            <person name="Kukat C."/>
            <person name="Huettel B."/>
            <person name="Schneeberger K."/>
        </authorList>
    </citation>
    <scope>NUCLEOTIDE SEQUENCE [LARGE SCALE GENOMIC DNA]</scope>
    <source>
        <strain evidence="7">SolTubOtavaFocal</strain>
        <tissue evidence="7">Leaves</tissue>
    </source>
</reference>
<dbReference type="PROSITE" id="PS00678">
    <property type="entry name" value="WD_REPEATS_1"/>
    <property type="match status" value="1"/>
</dbReference>
<dbReference type="InterPro" id="IPR001680">
    <property type="entry name" value="WD40_rpt"/>
</dbReference>
<dbReference type="InterPro" id="IPR015943">
    <property type="entry name" value="WD40/YVTN_repeat-like_dom_sf"/>
</dbReference>
<dbReference type="SUPFAM" id="SSF50978">
    <property type="entry name" value="WD40 repeat-like"/>
    <property type="match status" value="1"/>
</dbReference>
<dbReference type="Gene3D" id="4.10.60.10">
    <property type="entry name" value="Zinc finger, CCHC-type"/>
    <property type="match status" value="1"/>
</dbReference>
<dbReference type="PANTHER" id="PTHR19855">
    <property type="entry name" value="WD40 REPEAT PROTEIN 12, 37"/>
    <property type="match status" value="1"/>
</dbReference>
<dbReference type="PROSITE" id="PS50294">
    <property type="entry name" value="WD_REPEATS_REGION"/>
    <property type="match status" value="2"/>
</dbReference>
<feature type="domain" description="CCHC-type" evidence="6">
    <location>
        <begin position="227"/>
        <end position="241"/>
    </location>
</feature>
<feature type="region of interest" description="Disordered" evidence="5">
    <location>
        <begin position="1"/>
        <end position="41"/>
    </location>
</feature>
<dbReference type="PANTHER" id="PTHR19855:SF11">
    <property type="entry name" value="RIBOSOME BIOGENESIS PROTEIN WDR12"/>
    <property type="match status" value="1"/>
</dbReference>
<evidence type="ECO:0000256" key="2">
    <source>
        <dbReference type="ARBA" id="ARBA00022737"/>
    </source>
</evidence>
<evidence type="ECO:0000256" key="1">
    <source>
        <dbReference type="ARBA" id="ARBA00022574"/>
    </source>
</evidence>
<dbReference type="Pfam" id="PF00400">
    <property type="entry name" value="WD40"/>
    <property type="match status" value="4"/>
</dbReference>
<feature type="repeat" description="WD" evidence="4">
    <location>
        <begin position="700"/>
        <end position="740"/>
    </location>
</feature>
<gene>
    <name evidence="7" type="ORF">KY290_003303</name>
</gene>
<sequence length="865" mass="97981">MQPRKKTIKKESNQARNKVTNQERKQENKQQVVSEPGGKRKVATQRKEILQATSGGYKLRGTYQWQILQALLIALRSSTQATTNHGAQKCNITFLAKIYGISLLDQDTTPPTDAEAAKRWKVKAGRAMFVLSVTIEDEFLQQIKNAKTPKEDPENAITETRMRRIIVHGLRPEYKGIITATRGKRQAYKKREAERSSRPGGDQENQHQRTQRQNKEAKGFNNREMQKCYNCGKKGHYARNCWYKKAEGNVATSTQNKKDEEEIWDFETSYAVEETNQQEELVTCHSNKEEEIALATVSEKLVDYEHDWIVDSGCSNHMTGDEKKLINMSEYKGGRVVVTANNSKTPITHIGKTVFVPHHNSRQMELQNVYHVPGRRLESIYGMPTETTYVVLDEAPTRWYNEVSLPVSRKLEQELQYKLEEEEEEQRSEAEHEQEVYEKYNLHTEEIFSKGENKNSWKTRVHETLELLQEKVQEALQPQLRRKTRLKCSNSKYIDATLAEMVNNKDATTFEEASKSRDRNNPMKEEILKGHGRHDACRARIAHNGRKGKIKFVLTGCYDGLGRIWKAAGSCTHLLEGHTGAVTSVCVVNPRVAQDGADQIVATASKDRTLRLWKFDADEPSDQIKRIRAYKILHGHNASVQSVAANPAGDMVVCSGSWDCQIALWQASGSDTGDVVSVKKRKKDAEEEDPQVEEEAKSTLVGHTQCVSTVVWPQDEAIYSASWDHSIRRWDVELGKDSLNLYCDKVINCLDVGGEGSALIAAGGSDPILRIWDPRKPGTSAPVYQFSSHSSWISTCKWHEKSRFHLLSASYDGKVMLWDLRTAWPLAVIDTHNDKVLCADWWKGESVVSGGADSKLCISSDVCVL</sequence>
<accession>A0ABQ7WUT0</accession>
<dbReference type="InterPro" id="IPR020472">
    <property type="entry name" value="WD40_PAC1"/>
</dbReference>
<keyword evidence="2" id="KW-0677">Repeat</keyword>
<dbReference type="SUPFAM" id="SSF57756">
    <property type="entry name" value="Retrovirus zinc finger-like domains"/>
    <property type="match status" value="1"/>
</dbReference>
<dbReference type="PROSITE" id="PS50082">
    <property type="entry name" value="WD_REPEATS_2"/>
    <property type="match status" value="4"/>
</dbReference>
<dbReference type="InterPro" id="IPR036875">
    <property type="entry name" value="Znf_CCHC_sf"/>
</dbReference>
<keyword evidence="1 4" id="KW-0853">WD repeat</keyword>
<comment type="caution">
    <text evidence="7">The sequence shown here is derived from an EMBL/GenBank/DDBJ whole genome shotgun (WGS) entry which is preliminary data.</text>
</comment>
<dbReference type="SMART" id="SM00343">
    <property type="entry name" value="ZnF_C2HC"/>
    <property type="match status" value="1"/>
</dbReference>
<evidence type="ECO:0000313" key="8">
    <source>
        <dbReference type="Proteomes" id="UP000826656"/>
    </source>
</evidence>
<name>A0ABQ7WUT0_SOLTU</name>
<keyword evidence="3" id="KW-0863">Zinc-finger</keyword>
<dbReference type="Pfam" id="PF22936">
    <property type="entry name" value="Pol_BBD"/>
    <property type="match status" value="1"/>
</dbReference>
<keyword evidence="3" id="KW-0479">Metal-binding</keyword>
<dbReference type="CDD" id="cd00200">
    <property type="entry name" value="WD40"/>
    <property type="match status" value="1"/>
</dbReference>
<organism evidence="7 8">
    <name type="scientific">Solanum tuberosum</name>
    <name type="common">Potato</name>
    <dbReference type="NCBI Taxonomy" id="4113"/>
    <lineage>
        <taxon>Eukaryota</taxon>
        <taxon>Viridiplantae</taxon>
        <taxon>Streptophyta</taxon>
        <taxon>Embryophyta</taxon>
        <taxon>Tracheophyta</taxon>
        <taxon>Spermatophyta</taxon>
        <taxon>Magnoliopsida</taxon>
        <taxon>eudicotyledons</taxon>
        <taxon>Gunneridae</taxon>
        <taxon>Pentapetalae</taxon>
        <taxon>asterids</taxon>
        <taxon>lamiids</taxon>
        <taxon>Solanales</taxon>
        <taxon>Solanaceae</taxon>
        <taxon>Solanoideae</taxon>
        <taxon>Solaneae</taxon>
        <taxon>Solanum</taxon>
    </lineage>
</organism>
<proteinExistence type="predicted"/>
<evidence type="ECO:0000313" key="7">
    <source>
        <dbReference type="EMBL" id="KAH0783705.1"/>
    </source>
</evidence>
<evidence type="ECO:0000256" key="5">
    <source>
        <dbReference type="SAM" id="MobiDB-lite"/>
    </source>
</evidence>
<feature type="repeat" description="WD" evidence="4">
    <location>
        <begin position="633"/>
        <end position="666"/>
    </location>
</feature>
<keyword evidence="8" id="KW-1185">Reference proteome</keyword>
<dbReference type="Proteomes" id="UP000826656">
    <property type="component" value="Unassembled WGS sequence"/>
</dbReference>
<feature type="repeat" description="WD" evidence="4">
    <location>
        <begin position="786"/>
        <end position="828"/>
    </location>
</feature>
<dbReference type="InterPro" id="IPR036322">
    <property type="entry name" value="WD40_repeat_dom_sf"/>
</dbReference>
<protein>
    <recommendedName>
        <fullName evidence="6">CCHC-type domain-containing protein</fullName>
    </recommendedName>
</protein>
<evidence type="ECO:0000256" key="3">
    <source>
        <dbReference type="PROSITE-ProRule" id="PRU00047"/>
    </source>
</evidence>
<evidence type="ECO:0000259" key="6">
    <source>
        <dbReference type="PROSITE" id="PS50158"/>
    </source>
</evidence>
<keyword evidence="3" id="KW-0862">Zinc</keyword>
<dbReference type="EMBL" id="JAIVGD010000001">
    <property type="protein sequence ID" value="KAH0783705.1"/>
    <property type="molecule type" value="Genomic_DNA"/>
</dbReference>
<dbReference type="PROSITE" id="PS50158">
    <property type="entry name" value="ZF_CCHC"/>
    <property type="match status" value="1"/>
</dbReference>
<evidence type="ECO:0000256" key="4">
    <source>
        <dbReference type="PROSITE-ProRule" id="PRU00221"/>
    </source>
</evidence>